<evidence type="ECO:0000256" key="3">
    <source>
        <dbReference type="ARBA" id="ARBA00022692"/>
    </source>
</evidence>
<feature type="region of interest" description="Disordered" evidence="8">
    <location>
        <begin position="166"/>
        <end position="194"/>
    </location>
</feature>
<dbReference type="Gene3D" id="3.40.50.300">
    <property type="entry name" value="P-loop containing nucleotide triphosphate hydrolases"/>
    <property type="match status" value="1"/>
</dbReference>
<keyword evidence="5" id="KW-0067">ATP-binding</keyword>
<dbReference type="PANTHER" id="PTHR48041:SF91">
    <property type="entry name" value="ABC TRANSPORTER G FAMILY MEMBER 28"/>
    <property type="match status" value="1"/>
</dbReference>
<dbReference type="GO" id="GO:0140359">
    <property type="term" value="F:ABC-type transporter activity"/>
    <property type="evidence" value="ECO:0007669"/>
    <property type="project" value="InterPro"/>
</dbReference>
<keyword evidence="2" id="KW-0813">Transport</keyword>
<feature type="transmembrane region" description="Helical" evidence="9">
    <location>
        <begin position="850"/>
        <end position="871"/>
    </location>
</feature>
<dbReference type="AlphaFoldDB" id="A0AAD5TMI6"/>
<keyword evidence="3 9" id="KW-0812">Transmembrane</keyword>
<dbReference type="InterPro" id="IPR043926">
    <property type="entry name" value="ABCG_dom"/>
</dbReference>
<dbReference type="InterPro" id="IPR003439">
    <property type="entry name" value="ABC_transporter-like_ATP-bd"/>
</dbReference>
<feature type="transmembrane region" description="Helical" evidence="9">
    <location>
        <begin position="722"/>
        <end position="741"/>
    </location>
</feature>
<evidence type="ECO:0000256" key="4">
    <source>
        <dbReference type="ARBA" id="ARBA00022741"/>
    </source>
</evidence>
<reference evidence="11" key="1">
    <citation type="submission" date="2020-05" db="EMBL/GenBank/DDBJ databases">
        <title>Phylogenomic resolution of chytrid fungi.</title>
        <authorList>
            <person name="Stajich J.E."/>
            <person name="Amses K."/>
            <person name="Simmons R."/>
            <person name="Seto K."/>
            <person name="Myers J."/>
            <person name="Bonds A."/>
            <person name="Quandt C.A."/>
            <person name="Barry K."/>
            <person name="Liu P."/>
            <person name="Grigoriev I."/>
            <person name="Longcore J.E."/>
            <person name="James T.Y."/>
        </authorList>
    </citation>
    <scope>NUCLEOTIDE SEQUENCE</scope>
    <source>
        <strain evidence="11">JEL0379</strain>
    </source>
</reference>
<dbReference type="Pfam" id="PF00005">
    <property type="entry name" value="ABC_tran"/>
    <property type="match status" value="1"/>
</dbReference>
<dbReference type="InterPro" id="IPR050352">
    <property type="entry name" value="ABCG_transporters"/>
</dbReference>
<feature type="region of interest" description="Disordered" evidence="8">
    <location>
        <begin position="219"/>
        <end position="262"/>
    </location>
</feature>
<feature type="transmembrane region" description="Helical" evidence="9">
    <location>
        <begin position="747"/>
        <end position="768"/>
    </location>
</feature>
<protein>
    <recommendedName>
        <fullName evidence="10">ABC transporter domain-containing protein</fullName>
    </recommendedName>
</protein>
<dbReference type="CDD" id="cd03213">
    <property type="entry name" value="ABCG_EPDR"/>
    <property type="match status" value="1"/>
</dbReference>
<feature type="domain" description="ABC transporter" evidence="10">
    <location>
        <begin position="287"/>
        <end position="529"/>
    </location>
</feature>
<feature type="compositionally biased region" description="Gly residues" evidence="8">
    <location>
        <begin position="247"/>
        <end position="262"/>
    </location>
</feature>
<comment type="caution">
    <text evidence="11">The sequence shown here is derived from an EMBL/GenBank/DDBJ whole genome shotgun (WGS) entry which is preliminary data.</text>
</comment>
<dbReference type="InterPro" id="IPR003593">
    <property type="entry name" value="AAA+_ATPase"/>
</dbReference>
<evidence type="ECO:0000256" key="5">
    <source>
        <dbReference type="ARBA" id="ARBA00022840"/>
    </source>
</evidence>
<feature type="transmembrane region" description="Helical" evidence="9">
    <location>
        <begin position="125"/>
        <end position="150"/>
    </location>
</feature>
<accession>A0AAD5TMI6</accession>
<dbReference type="EMBL" id="JADGJQ010000020">
    <property type="protein sequence ID" value="KAJ3179619.1"/>
    <property type="molecule type" value="Genomic_DNA"/>
</dbReference>
<keyword evidence="12" id="KW-1185">Reference proteome</keyword>
<keyword evidence="7 9" id="KW-0472">Membrane</keyword>
<dbReference type="FunFam" id="3.40.50.300:FF:000367">
    <property type="entry name" value="ABC transporter G family member 24"/>
    <property type="match status" value="1"/>
</dbReference>
<evidence type="ECO:0000313" key="12">
    <source>
        <dbReference type="Proteomes" id="UP001212152"/>
    </source>
</evidence>
<gene>
    <name evidence="11" type="ORF">HDU87_002825</name>
</gene>
<proteinExistence type="predicted"/>
<dbReference type="Proteomes" id="UP001212152">
    <property type="component" value="Unassembled WGS sequence"/>
</dbReference>
<dbReference type="PROSITE" id="PS50893">
    <property type="entry name" value="ABC_TRANSPORTER_2"/>
    <property type="match status" value="1"/>
</dbReference>
<dbReference type="SMART" id="SM00382">
    <property type="entry name" value="AAA"/>
    <property type="match status" value="1"/>
</dbReference>
<sequence>MSLSTSVPMSATGCFANNGTAVGTVVSSEPGCLPGFYCPALTATGPERATICPPTDECLALRLLGGMCAEPMGLYEPIVCPKGSYCPTFNTIYPCPESHFCPIGTIEPLPCEPMASCPPGSKTQVYYGGLLLAFLLDLCILSIVASRAVLARVRARRVHNNNNDSAWMMSSNSTNGPLLELPKPNEGGGGGGAISSIPAVMAKKTTRNNDDIVVVRRSAVSAEDGDGGQHDTESATGSKSGDANHPGRGGANGAGAAGGGGGGGGDVSHLVAAYRRALGNQQLALHFRYEDLGLEIKARGITKTVLKDVSGEIVPGRMTAIMGPSGAGKTTFMSVLMGKVSRTTGSLFINGAEGEMKKFQKIIGFVPQDDIMLRELTVRENILHAARVRCPSAWTASEVETLADQILESLNLSHVANTIVGDEFKRGVSGGQRKRVNIGMELASTPLALFLDEPTSGLDSTAALSISRTLKQITNLGLTVVSVIHQPRYEIFADFDDILLLVPGGRTAYHGPTYGARPYFEALGYEFPERANEADVLMDILSGKSDHNNDTPLTPQQLARAWVQNPRVKTTASMTTLYTPGSDDSVRLTTLVAGRGAKFGYQLWYCLARAMRQQARTLGSVVLEVFVGLFCGALLGVALVGNDGQIYSSFLVDPYGAASSGDLSYTPALLGLLIGIIVALAAGPAGVKIFSEEKSVYWREAAAGHSPLAYYLGKTIASFPRLLLSALHFAAIFAFISTPLIDFSAVYAITLLVFWGVYGLATIVSMLVRRENASLLAVVCALFAAIFCGYGPTLANAKQWGVIFIWEMSFNKWAAEALYSRYMSTFSHVYFVQGSADLYGFTLNQEARDLWLMFLIGVIHRVIAFGCLIGLNRAKQR</sequence>
<keyword evidence="4" id="KW-0547">Nucleotide-binding</keyword>
<feature type="transmembrane region" description="Helical" evidence="9">
    <location>
        <begin position="621"/>
        <end position="641"/>
    </location>
</feature>
<feature type="transmembrane region" description="Helical" evidence="9">
    <location>
        <begin position="668"/>
        <end position="690"/>
    </location>
</feature>
<evidence type="ECO:0000256" key="6">
    <source>
        <dbReference type="ARBA" id="ARBA00022989"/>
    </source>
</evidence>
<evidence type="ECO:0000256" key="8">
    <source>
        <dbReference type="SAM" id="MobiDB-lite"/>
    </source>
</evidence>
<comment type="subcellular location">
    <subcellularLocation>
        <location evidence="1">Membrane</location>
        <topology evidence="1">Multi-pass membrane protein</topology>
    </subcellularLocation>
</comment>
<dbReference type="SUPFAM" id="SSF52540">
    <property type="entry name" value="P-loop containing nucleoside triphosphate hydrolases"/>
    <property type="match status" value="1"/>
</dbReference>
<evidence type="ECO:0000313" key="11">
    <source>
        <dbReference type="EMBL" id="KAJ3179619.1"/>
    </source>
</evidence>
<evidence type="ECO:0000256" key="9">
    <source>
        <dbReference type="SAM" id="Phobius"/>
    </source>
</evidence>
<evidence type="ECO:0000256" key="7">
    <source>
        <dbReference type="ARBA" id="ARBA00023136"/>
    </source>
</evidence>
<evidence type="ECO:0000256" key="2">
    <source>
        <dbReference type="ARBA" id="ARBA00022448"/>
    </source>
</evidence>
<feature type="transmembrane region" description="Helical" evidence="9">
    <location>
        <begin position="775"/>
        <end position="792"/>
    </location>
</feature>
<evidence type="ECO:0000259" key="10">
    <source>
        <dbReference type="PROSITE" id="PS50893"/>
    </source>
</evidence>
<dbReference type="PANTHER" id="PTHR48041">
    <property type="entry name" value="ABC TRANSPORTER G FAMILY MEMBER 28"/>
    <property type="match status" value="1"/>
</dbReference>
<dbReference type="Pfam" id="PF19055">
    <property type="entry name" value="ABC2_membrane_7"/>
    <property type="match status" value="2"/>
</dbReference>
<dbReference type="GO" id="GO:0016020">
    <property type="term" value="C:membrane"/>
    <property type="evidence" value="ECO:0007669"/>
    <property type="project" value="UniProtKB-SubCell"/>
</dbReference>
<dbReference type="GO" id="GO:0016887">
    <property type="term" value="F:ATP hydrolysis activity"/>
    <property type="evidence" value="ECO:0007669"/>
    <property type="project" value="InterPro"/>
</dbReference>
<dbReference type="GO" id="GO:0005524">
    <property type="term" value="F:ATP binding"/>
    <property type="evidence" value="ECO:0007669"/>
    <property type="project" value="UniProtKB-KW"/>
</dbReference>
<name>A0AAD5TMI6_9FUNG</name>
<evidence type="ECO:0000256" key="1">
    <source>
        <dbReference type="ARBA" id="ARBA00004141"/>
    </source>
</evidence>
<feature type="compositionally biased region" description="Low complexity" evidence="8">
    <location>
        <begin position="175"/>
        <end position="185"/>
    </location>
</feature>
<organism evidence="11 12">
    <name type="scientific">Geranomyces variabilis</name>
    <dbReference type="NCBI Taxonomy" id="109894"/>
    <lineage>
        <taxon>Eukaryota</taxon>
        <taxon>Fungi</taxon>
        <taxon>Fungi incertae sedis</taxon>
        <taxon>Chytridiomycota</taxon>
        <taxon>Chytridiomycota incertae sedis</taxon>
        <taxon>Chytridiomycetes</taxon>
        <taxon>Spizellomycetales</taxon>
        <taxon>Powellomycetaceae</taxon>
        <taxon>Geranomyces</taxon>
    </lineage>
</organism>
<keyword evidence="6 9" id="KW-1133">Transmembrane helix</keyword>
<dbReference type="InterPro" id="IPR027417">
    <property type="entry name" value="P-loop_NTPase"/>
</dbReference>
<dbReference type="PROSITE" id="PS00211">
    <property type="entry name" value="ABC_TRANSPORTER_1"/>
    <property type="match status" value="1"/>
</dbReference>
<dbReference type="InterPro" id="IPR017871">
    <property type="entry name" value="ABC_transporter-like_CS"/>
</dbReference>